<dbReference type="InterPro" id="IPR029058">
    <property type="entry name" value="AB_hydrolase_fold"/>
</dbReference>
<dbReference type="Gene3D" id="3.40.50.1820">
    <property type="entry name" value="alpha/beta hydrolase"/>
    <property type="match status" value="1"/>
</dbReference>
<keyword evidence="1 3" id="KW-0378">Hydrolase</keyword>
<dbReference type="SUPFAM" id="SSF53474">
    <property type="entry name" value="alpha/beta-Hydrolases"/>
    <property type="match status" value="1"/>
</dbReference>
<reference evidence="3 4" key="1">
    <citation type="journal article" date="2021" name="Arch. Microbiol.">
        <title>Harenicola maris gen. nov., sp. nov. isolated from the Sea of Japan shallow sediments.</title>
        <authorList>
            <person name="Romanenko L.A."/>
            <person name="Kurilenko V.V."/>
            <person name="Chernysheva N.Y."/>
            <person name="Tekutyeva L.A."/>
            <person name="Velansky P.V."/>
            <person name="Svetashev V.I."/>
            <person name="Isaeva M.P."/>
        </authorList>
    </citation>
    <scope>NUCLEOTIDE SEQUENCE [LARGE SCALE GENOMIC DNA]</scope>
    <source>
        <strain evidence="3 4">KMM 3653</strain>
    </source>
</reference>
<evidence type="ECO:0000313" key="4">
    <source>
        <dbReference type="Proteomes" id="UP001315686"/>
    </source>
</evidence>
<organism evidence="3 4">
    <name type="scientific">Harenicola maris</name>
    <dbReference type="NCBI Taxonomy" id="2841044"/>
    <lineage>
        <taxon>Bacteria</taxon>
        <taxon>Pseudomonadati</taxon>
        <taxon>Pseudomonadota</taxon>
        <taxon>Alphaproteobacteria</taxon>
        <taxon>Rhodobacterales</taxon>
        <taxon>Paracoccaceae</taxon>
        <taxon>Harenicola</taxon>
    </lineage>
</organism>
<dbReference type="AlphaFoldDB" id="A0AAP2CS73"/>
<keyword evidence="4" id="KW-1185">Reference proteome</keyword>
<protein>
    <submittedName>
        <fullName evidence="3">Alpha/beta fold hydrolase</fullName>
    </submittedName>
</protein>
<evidence type="ECO:0000313" key="3">
    <source>
        <dbReference type="EMBL" id="MBT0957591.1"/>
    </source>
</evidence>
<accession>A0AAP2CS73</accession>
<dbReference type="RefSeq" id="WP_327793820.1">
    <property type="nucleotide sequence ID" value="NZ_JADQAZ010000002.1"/>
</dbReference>
<sequence>MADLDGIDWDEAFKNGDYIPDGETFPDLWAQQAERFRVSAKGRLGLPYGALPEERFDLFLPEGPPKGLALFVHGGYWLAFDRSFWSHLAAGPLGHGWAVAMPGYTLAPKARIRSITRQIGRAIAAAADHVAGPICLTGHSAGGHLVSRMLCDDAPLSAPLRSRIERVVSLSGLHDLRPLLHTEMNQTLRLDVEEARAESSALHPPASQAEIIAWVGGGERPEFLRQSALLVENWGRQGANTRLVVEAERHHFDVIAGLTDPDAPLTRALVGARG</sequence>
<dbReference type="PANTHER" id="PTHR48081">
    <property type="entry name" value="AB HYDROLASE SUPERFAMILY PROTEIN C4A8.06C"/>
    <property type="match status" value="1"/>
</dbReference>
<name>A0AAP2CS73_9RHOB</name>
<evidence type="ECO:0000256" key="1">
    <source>
        <dbReference type="ARBA" id="ARBA00022801"/>
    </source>
</evidence>
<gene>
    <name evidence="3" type="ORF">IV417_09340</name>
</gene>
<dbReference type="PANTHER" id="PTHR48081:SF33">
    <property type="entry name" value="KYNURENINE FORMAMIDASE"/>
    <property type="match status" value="1"/>
</dbReference>
<dbReference type="Proteomes" id="UP001315686">
    <property type="component" value="Unassembled WGS sequence"/>
</dbReference>
<dbReference type="EMBL" id="JADQAZ010000002">
    <property type="protein sequence ID" value="MBT0957591.1"/>
    <property type="molecule type" value="Genomic_DNA"/>
</dbReference>
<proteinExistence type="predicted"/>
<evidence type="ECO:0000259" key="2">
    <source>
        <dbReference type="Pfam" id="PF12697"/>
    </source>
</evidence>
<dbReference type="InterPro" id="IPR050300">
    <property type="entry name" value="GDXG_lipolytic_enzyme"/>
</dbReference>
<dbReference type="InterPro" id="IPR000073">
    <property type="entry name" value="AB_hydrolase_1"/>
</dbReference>
<feature type="domain" description="AB hydrolase-1" evidence="2">
    <location>
        <begin position="70"/>
        <end position="242"/>
    </location>
</feature>
<comment type="caution">
    <text evidence="3">The sequence shown here is derived from an EMBL/GenBank/DDBJ whole genome shotgun (WGS) entry which is preliminary data.</text>
</comment>
<dbReference type="GO" id="GO:0016787">
    <property type="term" value="F:hydrolase activity"/>
    <property type="evidence" value="ECO:0007669"/>
    <property type="project" value="UniProtKB-KW"/>
</dbReference>
<dbReference type="Pfam" id="PF12697">
    <property type="entry name" value="Abhydrolase_6"/>
    <property type="match status" value="1"/>
</dbReference>